<evidence type="ECO:0000256" key="1">
    <source>
        <dbReference type="SAM" id="MobiDB-lite"/>
    </source>
</evidence>
<accession>A0A6L2LDI8</accession>
<protein>
    <submittedName>
        <fullName evidence="2">Uncharacterized protein</fullName>
    </submittedName>
</protein>
<dbReference type="EMBL" id="BKCJ010004240">
    <property type="protein sequence ID" value="GEU59836.1"/>
    <property type="molecule type" value="Genomic_DNA"/>
</dbReference>
<comment type="caution">
    <text evidence="2">The sequence shown here is derived from an EMBL/GenBank/DDBJ whole genome shotgun (WGS) entry which is preliminary data.</text>
</comment>
<reference evidence="2" key="1">
    <citation type="journal article" date="2019" name="Sci. Rep.">
        <title>Draft genome of Tanacetum cinerariifolium, the natural source of mosquito coil.</title>
        <authorList>
            <person name="Yamashiro T."/>
            <person name="Shiraishi A."/>
            <person name="Satake H."/>
            <person name="Nakayama K."/>
        </authorList>
    </citation>
    <scope>NUCLEOTIDE SEQUENCE</scope>
</reference>
<organism evidence="2">
    <name type="scientific">Tanacetum cinerariifolium</name>
    <name type="common">Dalmatian daisy</name>
    <name type="synonym">Chrysanthemum cinerariifolium</name>
    <dbReference type="NCBI Taxonomy" id="118510"/>
    <lineage>
        <taxon>Eukaryota</taxon>
        <taxon>Viridiplantae</taxon>
        <taxon>Streptophyta</taxon>
        <taxon>Embryophyta</taxon>
        <taxon>Tracheophyta</taxon>
        <taxon>Spermatophyta</taxon>
        <taxon>Magnoliopsida</taxon>
        <taxon>eudicotyledons</taxon>
        <taxon>Gunneridae</taxon>
        <taxon>Pentapetalae</taxon>
        <taxon>asterids</taxon>
        <taxon>campanulids</taxon>
        <taxon>Asterales</taxon>
        <taxon>Asteraceae</taxon>
        <taxon>Asteroideae</taxon>
        <taxon>Anthemideae</taxon>
        <taxon>Anthemidinae</taxon>
        <taxon>Tanacetum</taxon>
    </lineage>
</organism>
<feature type="compositionally biased region" description="Acidic residues" evidence="1">
    <location>
        <begin position="329"/>
        <end position="374"/>
    </location>
</feature>
<feature type="region of interest" description="Disordered" evidence="1">
    <location>
        <begin position="224"/>
        <end position="243"/>
    </location>
</feature>
<dbReference type="AlphaFoldDB" id="A0A6L2LDI8"/>
<evidence type="ECO:0000313" key="2">
    <source>
        <dbReference type="EMBL" id="GEU59836.1"/>
    </source>
</evidence>
<feature type="region of interest" description="Disordered" evidence="1">
    <location>
        <begin position="321"/>
        <end position="396"/>
    </location>
</feature>
<name>A0A6L2LDI8_TANCI</name>
<proteinExistence type="predicted"/>
<gene>
    <name evidence="2" type="ORF">Tci_031814</name>
</gene>
<sequence>MSVHIIIKDTSAMDITIDQQVALDEALVPHASRLKIGKSNFRLRSDITSKEFTLQLVYDVLRLTLFYKAFLVTADVPEIYMEMLHICPRLPGQTFDELPFEEEILAFLIFLRHIEEIRKLTDVNINKLHQPWRSFAAVINKFLSGKSTGYDRLWEDFVYQVEHKDAKKSNEMYYPRFIKVIIHYFMTKDPSIPRRNKATSFVLAFAVIVRCSLVASGAAPPKTKASIRKTKSSSDTTITPPTAAGTRLLTSVKGKQPAKASKAKGLNVLSEVAMTEVEQMKFATKRSLQQTYISQASGSSVDEGIGIISGVLNVLTDDSDEEISWKSSDEDDDDEVDERSDGQDDDDLDDDDKDDNDNDQDTDNDGDDFDDEGNNDASLGLNVGIEEGKDAEDDDDELYRDVNINLGRDSSSVSSQFVTSMLSLSPDAGIDFLFKTTPRVDVQASTTDLLNFGSLFRFDHRLKTLEANFSEYVQTNQFVGAVSSIIGIVERYMDQQMNEAVKTTSESAPTEEPMQITQDLKEPSHQEFETGVADDQPIAEAFYDLAKQADSRSLFNELMDTPVDFLAYLMNRLKVDTLTPKLLGGPMYELMKGSCKSLVELKFFLEEVYKATTDQLDWNNLEGQRYPHNMLNPLPLIPNSQGRHVIPFDHFINNYLEYLCGDASSRKYTTSVTKTKAADYGHIMWIEDLVPRTMWSQEPVSYDKYALWEISHWGHKRQQIYGFAVNREFAQDIYSKHRIIAVTKL</sequence>